<evidence type="ECO:0000313" key="2">
    <source>
        <dbReference type="Proteomes" id="UP000031668"/>
    </source>
</evidence>
<organism evidence="1 2">
    <name type="scientific">Thelohanellus kitauei</name>
    <name type="common">Myxosporean</name>
    <dbReference type="NCBI Taxonomy" id="669202"/>
    <lineage>
        <taxon>Eukaryota</taxon>
        <taxon>Metazoa</taxon>
        <taxon>Cnidaria</taxon>
        <taxon>Myxozoa</taxon>
        <taxon>Myxosporea</taxon>
        <taxon>Bivalvulida</taxon>
        <taxon>Platysporina</taxon>
        <taxon>Myxobolidae</taxon>
        <taxon>Thelohanellus</taxon>
    </lineage>
</organism>
<dbReference type="EMBL" id="JWZT01005525">
    <property type="protein sequence ID" value="KII60654.1"/>
    <property type="molecule type" value="Genomic_DNA"/>
</dbReference>
<reference evidence="1 2" key="1">
    <citation type="journal article" date="2014" name="Genome Biol. Evol.">
        <title>The genome of the myxosporean Thelohanellus kitauei shows adaptations to nutrient acquisition within its fish host.</title>
        <authorList>
            <person name="Yang Y."/>
            <person name="Xiong J."/>
            <person name="Zhou Z."/>
            <person name="Huo F."/>
            <person name="Miao W."/>
            <person name="Ran C."/>
            <person name="Liu Y."/>
            <person name="Zhang J."/>
            <person name="Feng J."/>
            <person name="Wang M."/>
            <person name="Wang M."/>
            <person name="Wang L."/>
            <person name="Yao B."/>
        </authorList>
    </citation>
    <scope>NUCLEOTIDE SEQUENCE [LARGE SCALE GENOMIC DNA]</scope>
    <source>
        <strain evidence="1">Wuqing</strain>
    </source>
</reference>
<dbReference type="Proteomes" id="UP000031668">
    <property type="component" value="Unassembled WGS sequence"/>
</dbReference>
<comment type="caution">
    <text evidence="1">The sequence shown here is derived from an EMBL/GenBank/DDBJ whole genome shotgun (WGS) entry which is preliminary data.</text>
</comment>
<dbReference type="AlphaFoldDB" id="A0A0C2M8N2"/>
<sequence>MLVSDMEDQGYACVKYLSDFDECKRAKESIERSKCIQFNGQPVKCRITKVYNLYFMRLATILIIVMNKYCFRKNQLCHCLTETVFKKTSLARVYVLNEHVLWKSIRNEMIRRILVVSKFSDAGRKYAAQLYLSNINSICVNYVQDTREGTCCFHRLMDQILRCPSAAVYLVENGFLCKMIDVISNLLKAIGVEAGADLILIYERDRNKLDDVRWIFKIETLIIYCLRASFNEIGSFAKFKSQVADAGRRLVQVCFEFDDMQPMNWLFKKYNEEMYQFMYLLYDDIFIVIPEIVTLLISYNDIATEILELFLKRFAEDIDRISEDSKDVPVVQKIIKYCNIYKDSFSIFNISHRVFIDIFMDCCVKDTLSQSINDKVFGDVKMLMWIARPAVTTISYFSA</sequence>
<keyword evidence="2" id="KW-1185">Reference proteome</keyword>
<name>A0A0C2M8N2_THEKT</name>
<protein>
    <submittedName>
        <fullName evidence="1">Uncharacterized protein</fullName>
    </submittedName>
</protein>
<gene>
    <name evidence="1" type="ORF">RF11_10518</name>
</gene>
<evidence type="ECO:0000313" key="1">
    <source>
        <dbReference type="EMBL" id="KII60654.1"/>
    </source>
</evidence>
<accession>A0A0C2M8N2</accession>
<dbReference type="OrthoDB" id="26387at2759"/>
<proteinExistence type="predicted"/>